<feature type="domain" description="Ig-like" evidence="10">
    <location>
        <begin position="239"/>
        <end position="345"/>
    </location>
</feature>
<dbReference type="InterPro" id="IPR003599">
    <property type="entry name" value="Ig_sub"/>
</dbReference>
<evidence type="ECO:0000259" key="10">
    <source>
        <dbReference type="PROSITE" id="PS50835"/>
    </source>
</evidence>
<protein>
    <submittedName>
        <fullName evidence="12">Basal cell adhesion molecule-like</fullName>
    </submittedName>
</protein>
<keyword evidence="8" id="KW-0393">Immunoglobulin domain</keyword>
<keyword evidence="11" id="KW-1185">Reference proteome</keyword>
<keyword evidence="7" id="KW-0325">Glycoprotein</keyword>
<evidence type="ECO:0000256" key="1">
    <source>
        <dbReference type="ARBA" id="ARBA00004479"/>
    </source>
</evidence>
<dbReference type="GO" id="GO:0005886">
    <property type="term" value="C:plasma membrane"/>
    <property type="evidence" value="ECO:0007669"/>
    <property type="project" value="TreeGrafter"/>
</dbReference>
<proteinExistence type="predicted"/>
<dbReference type="InterPro" id="IPR013106">
    <property type="entry name" value="Ig_V-set"/>
</dbReference>
<dbReference type="SUPFAM" id="SSF48726">
    <property type="entry name" value="Immunoglobulin"/>
    <property type="match status" value="5"/>
</dbReference>
<dbReference type="Pfam" id="PF07686">
    <property type="entry name" value="V-set"/>
    <property type="match status" value="1"/>
</dbReference>
<evidence type="ECO:0000256" key="3">
    <source>
        <dbReference type="ARBA" id="ARBA00022737"/>
    </source>
</evidence>
<evidence type="ECO:0000256" key="7">
    <source>
        <dbReference type="ARBA" id="ARBA00023180"/>
    </source>
</evidence>
<feature type="transmembrane region" description="Helical" evidence="9">
    <location>
        <begin position="753"/>
        <end position="775"/>
    </location>
</feature>
<dbReference type="Pfam" id="PF08205">
    <property type="entry name" value="C2-set_2"/>
    <property type="match status" value="1"/>
</dbReference>
<dbReference type="InterPro" id="IPR051116">
    <property type="entry name" value="Surface_Rcpt/Adhesion_Mol"/>
</dbReference>
<keyword evidence="3" id="KW-0677">Repeat</keyword>
<comment type="subcellular location">
    <subcellularLocation>
        <location evidence="1">Membrane</location>
        <topology evidence="1">Single-pass type I membrane protein</topology>
    </subcellularLocation>
</comment>
<feature type="domain" description="Ig-like" evidence="10">
    <location>
        <begin position="468"/>
        <end position="554"/>
    </location>
</feature>
<evidence type="ECO:0000256" key="9">
    <source>
        <dbReference type="SAM" id="Phobius"/>
    </source>
</evidence>
<feature type="domain" description="Ig-like" evidence="10">
    <location>
        <begin position="353"/>
        <end position="462"/>
    </location>
</feature>
<keyword evidence="5 9" id="KW-0472">Membrane</keyword>
<dbReference type="SMART" id="SM00409">
    <property type="entry name" value="IG"/>
    <property type="match status" value="4"/>
</dbReference>
<gene>
    <name evidence="12" type="primary">LOC120047282</name>
</gene>
<evidence type="ECO:0000313" key="12">
    <source>
        <dbReference type="RefSeq" id="XP_038848736.1"/>
    </source>
</evidence>
<dbReference type="InterPro" id="IPR007110">
    <property type="entry name" value="Ig-like_dom"/>
</dbReference>
<dbReference type="Gene3D" id="2.60.40.10">
    <property type="entry name" value="Immunoglobulins"/>
    <property type="match status" value="5"/>
</dbReference>
<reference evidence="12" key="1">
    <citation type="submission" date="2025-08" db="UniProtKB">
        <authorList>
            <consortium name="RefSeq"/>
        </authorList>
    </citation>
    <scope>IDENTIFICATION</scope>
    <source>
        <tissue evidence="12">White muscle</tissue>
    </source>
</reference>
<accession>A0A8U0QU90</accession>
<keyword evidence="2 9" id="KW-0812">Transmembrane</keyword>
<evidence type="ECO:0000313" key="11">
    <source>
        <dbReference type="Proteomes" id="UP000808372"/>
    </source>
</evidence>
<dbReference type="AlphaFoldDB" id="A0A8U0QU90"/>
<dbReference type="InterPro" id="IPR013162">
    <property type="entry name" value="CD80_C2-set"/>
</dbReference>
<dbReference type="InterPro" id="IPR036179">
    <property type="entry name" value="Ig-like_dom_sf"/>
</dbReference>
<dbReference type="InterPro" id="IPR013783">
    <property type="entry name" value="Ig-like_fold"/>
</dbReference>
<dbReference type="GO" id="GO:0005055">
    <property type="term" value="F:laminin receptor activity"/>
    <property type="evidence" value="ECO:0007669"/>
    <property type="project" value="TreeGrafter"/>
</dbReference>
<keyword evidence="4 9" id="KW-1133">Transmembrane helix</keyword>
<evidence type="ECO:0000256" key="4">
    <source>
        <dbReference type="ARBA" id="ARBA00022989"/>
    </source>
</evidence>
<dbReference type="PANTHER" id="PTHR11973">
    <property type="entry name" value="CELL SURFACE GLYCOPROTEIN MUC18-RELATED"/>
    <property type="match status" value="1"/>
</dbReference>
<dbReference type="InterPro" id="IPR003598">
    <property type="entry name" value="Ig_sub2"/>
</dbReference>
<dbReference type="Pfam" id="PF13927">
    <property type="entry name" value="Ig_3"/>
    <property type="match status" value="3"/>
</dbReference>
<keyword evidence="6" id="KW-1015">Disulfide bond</keyword>
<dbReference type="SMART" id="SM00408">
    <property type="entry name" value="IGc2"/>
    <property type="match status" value="3"/>
</dbReference>
<dbReference type="KEGG" id="snh:120047282"/>
<dbReference type="PANTHER" id="PTHR11973:SF18">
    <property type="entry name" value="CELL SURFACE GLYCOPROTEIN MUC18"/>
    <property type="match status" value="1"/>
</dbReference>
<dbReference type="RefSeq" id="XP_038848736.1">
    <property type="nucleotide sequence ID" value="XM_038992808.1"/>
</dbReference>
<dbReference type="Proteomes" id="UP000808372">
    <property type="component" value="Chromosome 5"/>
</dbReference>
<feature type="domain" description="Ig-like" evidence="10">
    <location>
        <begin position="645"/>
        <end position="728"/>
    </location>
</feature>
<sequence>MVAGVENGSRERPPHCYCLLGSRVENGSSERPPHYYCLLWSRVENGSRERPPHCYCLLGSRVENDSRERPPHCYCLLGNRVENGSRERPPHCNCLLGSRVENGSSERPPHCYYLLGSRVENGSRERPPHCYCLLGNRVENGSRERPPHCYCLLWSRVENGSSERLPHCYYLLGNRVENCSRERPPHCYCLLGSRVENGSSERPPHCYCLLGSRVENGSRERPPHCYCLLGNRVENVCWAVVTVTVTPKVEVIKGESASLPCTFKIPPSPNNIVEWFIEEGGTRKRVAFRSVSGGEGKSDEGTRLSDRVTMGRDFSLTISPVAVEDQLPFYCQVTAGPAGVGEAITQLKVFFAPEMPEVTGSNQAISVGDSSTQVGQCVSHNGHPQPRIIWFQDSKPLPEVKDNKEKVYMVPSVVKEASGLFTITSTLMMQPQKADKDSVYHCTVEYSMPNDMIKQIDSDTFSLTLNYPSETATFVLANTEPIREGDEVKMMCETDGNPQPEFDFSKDGINIKEGVAWGLLTLKSVKRSDAGVYKCTATDFDNLDADLNGEVTLSVHYIDPMSVRPAGPLSTMTGDMVELQCKTKASDTHTVQWKKGSTVLSQTGVLSLKSVTFAEAGEYSCVGAVPSVLGLTSKASVNLTVSGKPEIDAAVDGMVEKEGDMVTLSCSAHGHPAPQFTWTPSGKESVSVKGNKVVSMVTLEASAAVLKDGVTCEASNDHGAASQAFKVTTKQAVDPNAANDAGRADKQQGGSSGVVIAVVVCVLMLLLLVALLYFLNKKGKLPCSKKDEKEVASGDVNNDIVVEMKTEKANEEAGLLNKPAAQQ</sequence>
<evidence type="ECO:0000256" key="5">
    <source>
        <dbReference type="ARBA" id="ARBA00023136"/>
    </source>
</evidence>
<evidence type="ECO:0000256" key="8">
    <source>
        <dbReference type="ARBA" id="ARBA00023319"/>
    </source>
</evidence>
<organism evidence="11 12">
    <name type="scientific">Salvelinus namaycush</name>
    <name type="common">Lake trout</name>
    <name type="synonym">Salmo namaycush</name>
    <dbReference type="NCBI Taxonomy" id="8040"/>
    <lineage>
        <taxon>Eukaryota</taxon>
        <taxon>Metazoa</taxon>
        <taxon>Chordata</taxon>
        <taxon>Craniata</taxon>
        <taxon>Vertebrata</taxon>
        <taxon>Euteleostomi</taxon>
        <taxon>Actinopterygii</taxon>
        <taxon>Neopterygii</taxon>
        <taxon>Teleostei</taxon>
        <taxon>Protacanthopterygii</taxon>
        <taxon>Salmoniformes</taxon>
        <taxon>Salmonidae</taxon>
        <taxon>Salmoninae</taxon>
        <taxon>Salvelinus</taxon>
    </lineage>
</organism>
<evidence type="ECO:0000256" key="6">
    <source>
        <dbReference type="ARBA" id="ARBA00023157"/>
    </source>
</evidence>
<dbReference type="GeneID" id="120047282"/>
<evidence type="ECO:0000256" key="2">
    <source>
        <dbReference type="ARBA" id="ARBA00022692"/>
    </source>
</evidence>
<name>A0A8U0QU90_SALNM</name>
<feature type="domain" description="Ig-like" evidence="10">
    <location>
        <begin position="560"/>
        <end position="638"/>
    </location>
</feature>
<dbReference type="PROSITE" id="PS50835">
    <property type="entry name" value="IG_LIKE"/>
    <property type="match status" value="5"/>
</dbReference>